<dbReference type="InterPro" id="IPR008487">
    <property type="entry name" value="DUF769"/>
</dbReference>
<accession>A0AAE3NM09</accession>
<gene>
    <name evidence="2" type="ORF">LBW55_22660</name>
</gene>
<dbReference type="Proteomes" id="UP001143674">
    <property type="component" value="Unassembled WGS sequence"/>
</dbReference>
<sequence length="271" mass="30484">MKTKLLFATLSAAWALTGCAWGPDRPDAGTGKPLPASPTSPRELSLKRYTVNLFGQYRVSHAYLDGINISACYGGAEQDDVRFTMIEYLNSPPEPGFVLNRKDIVARRGRPGELSAKHQLLGSKKRNAYHGYDYMQFDKFCGDWTAGGAVTLGIRDRRSQSIQQYVEQEEAWSRRYNTDQIAKGTAFRSERVPTEQITRNGNKWFHLHEKSPTAPGMDEGETWLLPVGDSDYYFYLSFGYVSGARAANGAEYLKTRALVDQIIDSFKLEKL</sequence>
<feature type="signal peptide" evidence="1">
    <location>
        <begin position="1"/>
        <end position="20"/>
    </location>
</feature>
<proteinExistence type="predicted"/>
<reference evidence="2" key="1">
    <citation type="submission" date="2021-09" db="EMBL/GenBank/DDBJ databases">
        <title>Genomic analysis of Ralstonia spp.</title>
        <authorList>
            <person name="Aburjaile F."/>
            <person name="Ariute J.C."/>
            <person name="Pais A.K.L."/>
            <person name="Albuquerque G.M.R."/>
            <person name="Silva A.M.F."/>
            <person name="Brenig B."/>
            <person name="Azevedo V."/>
            <person name="Matiuzzi M."/>
            <person name="Ramos R."/>
            <person name="Goes-Neto A."/>
            <person name="Soares S."/>
            <person name="Iseppon A.M.B."/>
            <person name="Souza E."/>
            <person name="Gama M."/>
        </authorList>
    </citation>
    <scope>NUCLEOTIDE SEQUENCE</scope>
    <source>
        <strain evidence="2">B4</strain>
    </source>
</reference>
<dbReference type="PROSITE" id="PS51257">
    <property type="entry name" value="PROKAR_LIPOPROTEIN"/>
    <property type="match status" value="1"/>
</dbReference>
<dbReference type="Pfam" id="PF05590">
    <property type="entry name" value="DUF769"/>
    <property type="match status" value="2"/>
</dbReference>
<dbReference type="EMBL" id="JAIVEX010000014">
    <property type="protein sequence ID" value="MDB0524415.1"/>
    <property type="molecule type" value="Genomic_DNA"/>
</dbReference>
<comment type="caution">
    <text evidence="2">The sequence shown here is derived from an EMBL/GenBank/DDBJ whole genome shotgun (WGS) entry which is preliminary data.</text>
</comment>
<evidence type="ECO:0000313" key="2">
    <source>
        <dbReference type="EMBL" id="MDB0524415.1"/>
    </source>
</evidence>
<keyword evidence="1" id="KW-0732">Signal</keyword>
<organism evidence="2 3">
    <name type="scientific">Ralstonia solanacearum</name>
    <name type="common">Pseudomonas solanacearum</name>
    <dbReference type="NCBI Taxonomy" id="305"/>
    <lineage>
        <taxon>Bacteria</taxon>
        <taxon>Pseudomonadati</taxon>
        <taxon>Pseudomonadota</taxon>
        <taxon>Betaproteobacteria</taxon>
        <taxon>Burkholderiales</taxon>
        <taxon>Burkholderiaceae</taxon>
        <taxon>Ralstonia</taxon>
        <taxon>Ralstonia solanacearum species complex</taxon>
    </lineage>
</organism>
<feature type="chain" id="PRO_5042219412" evidence="1">
    <location>
        <begin position="21"/>
        <end position="271"/>
    </location>
</feature>
<dbReference type="RefSeq" id="WP_247578407.1">
    <property type="nucleotide sequence ID" value="NZ_JAIVEX010000014.1"/>
</dbReference>
<dbReference type="AlphaFoldDB" id="A0AAE3NM09"/>
<protein>
    <submittedName>
        <fullName evidence="2">DUF769 domain-containing protein</fullName>
    </submittedName>
</protein>
<evidence type="ECO:0000256" key="1">
    <source>
        <dbReference type="SAM" id="SignalP"/>
    </source>
</evidence>
<evidence type="ECO:0000313" key="3">
    <source>
        <dbReference type="Proteomes" id="UP001143674"/>
    </source>
</evidence>
<name>A0AAE3NM09_RALSL</name>